<evidence type="ECO:0008006" key="4">
    <source>
        <dbReference type="Google" id="ProtNLM"/>
    </source>
</evidence>
<dbReference type="EMBL" id="JAMC01000001">
    <property type="protein sequence ID" value="KEJ90718.1"/>
    <property type="molecule type" value="Genomic_DNA"/>
</dbReference>
<name>A0A073IK67_9RHOB</name>
<gene>
    <name evidence="2" type="ORF">DSW25_02020</name>
</gene>
<dbReference type="Proteomes" id="UP000027734">
    <property type="component" value="Unassembled WGS sequence"/>
</dbReference>
<keyword evidence="3" id="KW-1185">Reference proteome</keyword>
<accession>A0A073IK67</accession>
<keyword evidence="1" id="KW-0732">Signal</keyword>
<evidence type="ECO:0000313" key="3">
    <source>
        <dbReference type="Proteomes" id="UP000027734"/>
    </source>
</evidence>
<feature type="signal peptide" evidence="1">
    <location>
        <begin position="1"/>
        <end position="27"/>
    </location>
</feature>
<comment type="caution">
    <text evidence="2">The sequence shown here is derived from an EMBL/GenBank/DDBJ whole genome shotgun (WGS) entry which is preliminary data.</text>
</comment>
<protein>
    <recommendedName>
        <fullName evidence="4">DUF3108 domain-containing protein</fullName>
    </recommendedName>
</protein>
<dbReference type="eggNOG" id="ENOG502ZWHI">
    <property type="taxonomic scope" value="Bacteria"/>
</dbReference>
<proteinExistence type="predicted"/>
<reference evidence="2 3" key="1">
    <citation type="submission" date="2014-01" db="EMBL/GenBank/DDBJ databases">
        <title>Sulfitobacter donghicola JCM 14565 Genome Sequencing.</title>
        <authorList>
            <person name="Lai Q."/>
            <person name="Hong Z."/>
        </authorList>
    </citation>
    <scope>NUCLEOTIDE SEQUENCE [LARGE SCALE GENOMIC DNA]</scope>
    <source>
        <strain evidence="2 3">JCM 14565</strain>
    </source>
</reference>
<evidence type="ECO:0000313" key="2">
    <source>
        <dbReference type="EMBL" id="KEJ90718.1"/>
    </source>
</evidence>
<dbReference type="AlphaFoldDB" id="A0A073IK67"/>
<feature type="chain" id="PRO_5001689777" description="DUF3108 domain-containing protein" evidence="1">
    <location>
        <begin position="28"/>
        <end position="182"/>
    </location>
</feature>
<organism evidence="2 3">
    <name type="scientific">Sulfitobacter donghicola DSW-25 = KCTC 12864 = JCM 14565</name>
    <dbReference type="NCBI Taxonomy" id="1300350"/>
    <lineage>
        <taxon>Bacteria</taxon>
        <taxon>Pseudomonadati</taxon>
        <taxon>Pseudomonadota</taxon>
        <taxon>Alphaproteobacteria</taxon>
        <taxon>Rhodobacterales</taxon>
        <taxon>Roseobacteraceae</taxon>
        <taxon>Sulfitobacter</taxon>
    </lineage>
</organism>
<evidence type="ECO:0000256" key="1">
    <source>
        <dbReference type="SAM" id="SignalP"/>
    </source>
</evidence>
<dbReference type="STRING" id="1300350.Z948_1694"/>
<sequence>MTMRNFFRMLQRLGLMFWVMAPVAAFAATIEQFEGTYEGEAEFILEGETKRRDMSTSIEMTKKGFIISWTSVTYKGDGRTKTKSYSIPFSPSERDNIYKSTMRNNVFGKATPLDPLQGEPFVWARLVGDTLSLFSLFINDVGEYEMQEFHRTLMDGDLGLVFRLVHNGTAEREIHTILKRVE</sequence>